<protein>
    <submittedName>
        <fullName evidence="4">Alpha/beta hydrolase-fold protein</fullName>
    </submittedName>
</protein>
<organism evidence="4 5">
    <name type="scientific">Hymenobacter bucti</name>
    <dbReference type="NCBI Taxonomy" id="1844114"/>
    <lineage>
        <taxon>Bacteria</taxon>
        <taxon>Pseudomonadati</taxon>
        <taxon>Bacteroidota</taxon>
        <taxon>Cytophagia</taxon>
        <taxon>Cytophagales</taxon>
        <taxon>Hymenobacteraceae</taxon>
        <taxon>Hymenobacter</taxon>
    </lineage>
</organism>
<dbReference type="GO" id="GO:0016787">
    <property type="term" value="F:hydrolase activity"/>
    <property type="evidence" value="ECO:0007669"/>
    <property type="project" value="UniProtKB-KW"/>
</dbReference>
<proteinExistence type="inferred from homology"/>
<dbReference type="SUPFAM" id="SSF48452">
    <property type="entry name" value="TPR-like"/>
    <property type="match status" value="1"/>
</dbReference>
<dbReference type="Gene3D" id="3.40.50.1820">
    <property type="entry name" value="alpha/beta hydrolase"/>
    <property type="match status" value="1"/>
</dbReference>
<dbReference type="InterPro" id="IPR029058">
    <property type="entry name" value="AB_hydrolase_fold"/>
</dbReference>
<evidence type="ECO:0000256" key="2">
    <source>
        <dbReference type="ARBA" id="ARBA00022801"/>
    </source>
</evidence>
<dbReference type="Proteomes" id="UP001597197">
    <property type="component" value="Unassembled WGS sequence"/>
</dbReference>
<dbReference type="InterPro" id="IPR052558">
    <property type="entry name" value="Siderophore_Hydrolase_D"/>
</dbReference>
<feature type="signal peptide" evidence="3">
    <location>
        <begin position="1"/>
        <end position="19"/>
    </location>
</feature>
<gene>
    <name evidence="4" type="ORF">ACFSDX_20615</name>
</gene>
<name>A0ABW4QZ98_9BACT</name>
<reference evidence="5" key="1">
    <citation type="journal article" date="2019" name="Int. J. Syst. Evol. Microbiol.">
        <title>The Global Catalogue of Microorganisms (GCM) 10K type strain sequencing project: providing services to taxonomists for standard genome sequencing and annotation.</title>
        <authorList>
            <consortium name="The Broad Institute Genomics Platform"/>
            <consortium name="The Broad Institute Genome Sequencing Center for Infectious Disease"/>
            <person name="Wu L."/>
            <person name="Ma J."/>
        </authorList>
    </citation>
    <scope>NUCLEOTIDE SEQUENCE [LARGE SCALE GENOMIC DNA]</scope>
    <source>
        <strain evidence="5">CGMCC 1.15795</strain>
    </source>
</reference>
<evidence type="ECO:0000313" key="4">
    <source>
        <dbReference type="EMBL" id="MFD1874849.1"/>
    </source>
</evidence>
<keyword evidence="2 4" id="KW-0378">Hydrolase</keyword>
<feature type="chain" id="PRO_5046204579" evidence="3">
    <location>
        <begin position="20"/>
        <end position="411"/>
    </location>
</feature>
<dbReference type="SUPFAM" id="SSF53474">
    <property type="entry name" value="alpha/beta-Hydrolases"/>
    <property type="match status" value="1"/>
</dbReference>
<dbReference type="RefSeq" id="WP_382316988.1">
    <property type="nucleotide sequence ID" value="NZ_JBHUFD010000018.1"/>
</dbReference>
<evidence type="ECO:0000256" key="1">
    <source>
        <dbReference type="ARBA" id="ARBA00005622"/>
    </source>
</evidence>
<dbReference type="PANTHER" id="PTHR40841:SF2">
    <property type="entry name" value="SIDEROPHORE-DEGRADING ESTERASE (EUROFUNG)"/>
    <property type="match status" value="1"/>
</dbReference>
<comment type="similarity">
    <text evidence="1">Belongs to the esterase D family.</text>
</comment>
<comment type="caution">
    <text evidence="4">The sequence shown here is derived from an EMBL/GenBank/DDBJ whole genome shotgun (WGS) entry which is preliminary data.</text>
</comment>
<evidence type="ECO:0000256" key="3">
    <source>
        <dbReference type="SAM" id="SignalP"/>
    </source>
</evidence>
<dbReference type="InterPro" id="IPR011990">
    <property type="entry name" value="TPR-like_helical_dom_sf"/>
</dbReference>
<sequence>MKHLLFFLSCLAFPFACHAQPGNQLVLGKKDSIQSAVLGAKRFFYVHVPTSGSAASATKKRYPVAYVFDADAQFASTVSMLQFLSTHYNSVCPEMMVVGILHENRRKELTPTHAEVIPPYWDAASTQASGGGEQFLAFIEQELMPYLDRHYPTQPYKLLMGHSLGGLAAMQTFVHHTPLFNAYVCLDPSMWWDNQALLRDAKAALETRRFAGTSLYLGIAHTVDDDLDLNTIQADTTFDTKHLRSLLQLQGYLEKNKQNGLNYQGKYYANDSHMSVPFIAAYDAFHFLFAFYPININVSEEKNPDPGYLVNKIKNHYAYASKQLGYPVHPAEELVNWNGHNALNQKQYEKAKRLFDYYLALYPTTAGAHEGLGDYYHARHETKKATAYFRQSLAIKESASVRKKLEKMQGQ</sequence>
<dbReference type="Pfam" id="PF00756">
    <property type="entry name" value="Esterase"/>
    <property type="match status" value="1"/>
</dbReference>
<dbReference type="InterPro" id="IPR000801">
    <property type="entry name" value="Esterase-like"/>
</dbReference>
<evidence type="ECO:0000313" key="5">
    <source>
        <dbReference type="Proteomes" id="UP001597197"/>
    </source>
</evidence>
<keyword evidence="3" id="KW-0732">Signal</keyword>
<accession>A0ABW4QZ98</accession>
<dbReference type="PANTHER" id="PTHR40841">
    <property type="entry name" value="SIDEROPHORE TRIACETYLFUSARININE C ESTERASE"/>
    <property type="match status" value="1"/>
</dbReference>
<keyword evidence="5" id="KW-1185">Reference proteome</keyword>
<dbReference type="EMBL" id="JBHUFD010000018">
    <property type="protein sequence ID" value="MFD1874849.1"/>
    <property type="molecule type" value="Genomic_DNA"/>
</dbReference>